<keyword evidence="6" id="KW-0677">Repeat</keyword>
<keyword evidence="9" id="KW-0539">Nucleus</keyword>
<dbReference type="GO" id="GO:0005737">
    <property type="term" value="C:cytoplasm"/>
    <property type="evidence" value="ECO:0007669"/>
    <property type="project" value="UniProtKB-SubCell"/>
</dbReference>
<dbReference type="InterPro" id="IPR001163">
    <property type="entry name" value="Sm_dom_euk/arc"/>
</dbReference>
<dbReference type="PROSITE" id="PS52002">
    <property type="entry name" value="SM"/>
    <property type="match status" value="1"/>
</dbReference>
<reference evidence="13 14" key="2">
    <citation type="submission" date="2018-11" db="EMBL/GenBank/DDBJ databases">
        <authorList>
            <consortium name="Pathogen Informatics"/>
        </authorList>
    </citation>
    <scope>NUCLEOTIDE SEQUENCE [LARGE SCALE GENOMIC DNA]</scope>
</reference>
<evidence type="ECO:0000256" key="10">
    <source>
        <dbReference type="ARBA" id="ARBA00023274"/>
    </source>
</evidence>
<dbReference type="SMART" id="SM00651">
    <property type="entry name" value="Sm"/>
    <property type="match status" value="1"/>
</dbReference>
<dbReference type="GO" id="GO:0005682">
    <property type="term" value="C:U5 snRNP"/>
    <property type="evidence" value="ECO:0007669"/>
    <property type="project" value="TreeGrafter"/>
</dbReference>
<dbReference type="CDD" id="cd01717">
    <property type="entry name" value="Sm_B"/>
    <property type="match status" value="1"/>
</dbReference>
<evidence type="ECO:0000256" key="6">
    <source>
        <dbReference type="ARBA" id="ARBA00022737"/>
    </source>
</evidence>
<dbReference type="InterPro" id="IPR017131">
    <property type="entry name" value="snRNP-assoc_SmB/SmN"/>
</dbReference>
<dbReference type="EMBL" id="UZAM01008531">
    <property type="protein sequence ID" value="VDP05347.1"/>
    <property type="molecule type" value="Genomic_DNA"/>
</dbReference>
<dbReference type="Gene3D" id="2.30.30.100">
    <property type="match status" value="1"/>
</dbReference>
<keyword evidence="8" id="KW-0508">mRNA splicing</keyword>
<keyword evidence="14" id="KW-1185">Reference proteome</keyword>
<organism evidence="15">
    <name type="scientific">Soboliphyme baturini</name>
    <dbReference type="NCBI Taxonomy" id="241478"/>
    <lineage>
        <taxon>Eukaryota</taxon>
        <taxon>Metazoa</taxon>
        <taxon>Ecdysozoa</taxon>
        <taxon>Nematoda</taxon>
        <taxon>Enoplea</taxon>
        <taxon>Dorylaimia</taxon>
        <taxon>Dioctophymatida</taxon>
        <taxon>Dioctophymatoidea</taxon>
        <taxon>Soboliphymatidae</taxon>
        <taxon>Soboliphyme</taxon>
    </lineage>
</organism>
<evidence type="ECO:0000256" key="5">
    <source>
        <dbReference type="ARBA" id="ARBA00022664"/>
    </source>
</evidence>
<dbReference type="SUPFAM" id="SSF50182">
    <property type="entry name" value="Sm-like ribonucleoproteins"/>
    <property type="match status" value="1"/>
</dbReference>
<dbReference type="GO" id="GO:0000398">
    <property type="term" value="P:mRNA splicing, via spliceosome"/>
    <property type="evidence" value="ECO:0007669"/>
    <property type="project" value="TreeGrafter"/>
</dbReference>
<dbReference type="GO" id="GO:0005686">
    <property type="term" value="C:U2 snRNP"/>
    <property type="evidence" value="ECO:0007669"/>
    <property type="project" value="TreeGrafter"/>
</dbReference>
<protein>
    <recommendedName>
        <fullName evidence="11">Sm protein B</fullName>
    </recommendedName>
</protein>
<proteinExistence type="inferred from homology"/>
<dbReference type="GO" id="GO:0070990">
    <property type="term" value="F:snRNP binding"/>
    <property type="evidence" value="ECO:0007669"/>
    <property type="project" value="TreeGrafter"/>
</dbReference>
<dbReference type="WBParaSite" id="SBAD_0000496101-mRNA-1">
    <property type="protein sequence ID" value="SBAD_0000496101-mRNA-1"/>
    <property type="gene ID" value="SBAD_0000496101"/>
</dbReference>
<dbReference type="GO" id="GO:0071013">
    <property type="term" value="C:catalytic step 2 spliceosome"/>
    <property type="evidence" value="ECO:0007669"/>
    <property type="project" value="TreeGrafter"/>
</dbReference>
<evidence type="ECO:0000256" key="4">
    <source>
        <dbReference type="ARBA" id="ARBA00022490"/>
    </source>
</evidence>
<feature type="domain" description="Sm" evidence="12">
    <location>
        <begin position="4"/>
        <end position="86"/>
    </location>
</feature>
<keyword evidence="10" id="KW-0687">Ribonucleoprotein</keyword>
<dbReference type="GO" id="GO:0003723">
    <property type="term" value="F:RNA binding"/>
    <property type="evidence" value="ECO:0007669"/>
    <property type="project" value="UniProtKB-KW"/>
</dbReference>
<dbReference type="PANTHER" id="PTHR10701:SF0">
    <property type="entry name" value="SMALL NUCLEAR RIBONUCLEOPROTEIN-ASSOCIATED PROTEIN B"/>
    <property type="match status" value="1"/>
</dbReference>
<gene>
    <name evidence="13" type="ORF">SBAD_LOCUS4765</name>
</gene>
<dbReference type="GO" id="GO:0005687">
    <property type="term" value="C:U4 snRNP"/>
    <property type="evidence" value="ECO:0007669"/>
    <property type="project" value="TreeGrafter"/>
</dbReference>
<name>A0A183IMB9_9BILA</name>
<evidence type="ECO:0000256" key="7">
    <source>
        <dbReference type="ARBA" id="ARBA00022884"/>
    </source>
</evidence>
<evidence type="ECO:0000256" key="2">
    <source>
        <dbReference type="ARBA" id="ARBA00004496"/>
    </source>
</evidence>
<evidence type="ECO:0000256" key="11">
    <source>
        <dbReference type="ARBA" id="ARBA00041355"/>
    </source>
</evidence>
<accession>A0A183IMB9</accession>
<dbReference type="Proteomes" id="UP000270296">
    <property type="component" value="Unassembled WGS sequence"/>
</dbReference>
<keyword evidence="5" id="KW-0507">mRNA processing</keyword>
<dbReference type="GO" id="GO:0005685">
    <property type="term" value="C:U1 snRNP"/>
    <property type="evidence" value="ECO:0007669"/>
    <property type="project" value="TreeGrafter"/>
</dbReference>
<dbReference type="GO" id="GO:0046540">
    <property type="term" value="C:U4/U6 x U5 tri-snRNP complex"/>
    <property type="evidence" value="ECO:0007669"/>
    <property type="project" value="TreeGrafter"/>
</dbReference>
<evidence type="ECO:0000256" key="8">
    <source>
        <dbReference type="ARBA" id="ARBA00023187"/>
    </source>
</evidence>
<reference evidence="15" key="1">
    <citation type="submission" date="2016-06" db="UniProtKB">
        <authorList>
            <consortium name="WormBaseParasite"/>
        </authorList>
    </citation>
    <scope>IDENTIFICATION</scope>
</reference>
<evidence type="ECO:0000256" key="1">
    <source>
        <dbReference type="ARBA" id="ARBA00004123"/>
    </source>
</evidence>
<dbReference type="PANTHER" id="PTHR10701">
    <property type="entry name" value="SMALL NUCLEAR RIBONUCLEOPROTEIN-ASSOCIATED PROTEIN B AND N"/>
    <property type="match status" value="1"/>
</dbReference>
<keyword evidence="4" id="KW-0963">Cytoplasm</keyword>
<dbReference type="GO" id="GO:0071004">
    <property type="term" value="C:U2-type prespliceosome"/>
    <property type="evidence" value="ECO:0007669"/>
    <property type="project" value="TreeGrafter"/>
</dbReference>
<comment type="similarity">
    <text evidence="3">Belongs to the snRNP SmB/SmN family.</text>
</comment>
<dbReference type="Pfam" id="PF01423">
    <property type="entry name" value="LSM"/>
    <property type="match status" value="1"/>
</dbReference>
<dbReference type="InterPro" id="IPR010920">
    <property type="entry name" value="LSM_dom_sf"/>
</dbReference>
<dbReference type="OrthoDB" id="2020720at2759"/>
<evidence type="ECO:0000313" key="14">
    <source>
        <dbReference type="Proteomes" id="UP000270296"/>
    </source>
</evidence>
<evidence type="ECO:0000313" key="13">
    <source>
        <dbReference type="EMBL" id="VDP05347.1"/>
    </source>
</evidence>
<dbReference type="PIRSF" id="PIRSF037187">
    <property type="entry name" value="snRNP_SmB/SmN"/>
    <property type="match status" value="1"/>
</dbReference>
<evidence type="ECO:0000313" key="15">
    <source>
        <dbReference type="WBParaSite" id="SBAD_0000496101-mRNA-1"/>
    </source>
</evidence>
<keyword evidence="7" id="KW-0694">RNA-binding</keyword>
<dbReference type="InterPro" id="IPR050914">
    <property type="entry name" value="snRNP_SmB/NAA38-like"/>
</dbReference>
<comment type="subcellular location">
    <subcellularLocation>
        <location evidence="2">Cytoplasm</location>
    </subcellularLocation>
    <subcellularLocation>
        <location evidence="1">Nucleus</location>
    </subcellularLocation>
</comment>
<dbReference type="FunFam" id="2.30.30.100:FF:000004">
    <property type="entry name" value="Small nuclear ribonucleoprotein-associated proteins"/>
    <property type="match status" value="1"/>
</dbReference>
<dbReference type="AlphaFoldDB" id="A0A183IMB9"/>
<evidence type="ECO:0000256" key="9">
    <source>
        <dbReference type="ARBA" id="ARBA00023242"/>
    </source>
</evidence>
<evidence type="ECO:0000259" key="12">
    <source>
        <dbReference type="PROSITE" id="PS52002"/>
    </source>
</evidence>
<evidence type="ECO:0000256" key="3">
    <source>
        <dbReference type="ARBA" id="ARBA00009123"/>
    </source>
</evidence>
<dbReference type="InterPro" id="IPR047575">
    <property type="entry name" value="Sm"/>
</dbReference>
<sequence>MTISKNNKMMLHINYRMRVVLQDSRVFVGYFKAFDRHMNIILADCEEFRKVKAKPGKPLDREEKRTLGFVLLRGEHIVSMTVEGPPPKDDDLPKVKASTGIGPGVAKAVGRGMPAVPPPGPQPGLQGPVRGVGGPAPGMMQPQYGAPPGVMPGMLPMRHPIPGQPQMMGPPAGMIRPPATQRPIP</sequence>